<gene>
    <name evidence="2" type="ORF">SORBI_3004G169401</name>
</gene>
<dbReference type="Gramene" id="OQU85087">
    <property type="protein sequence ID" value="OQU85087"/>
    <property type="gene ID" value="SORBI_3004G169401"/>
</dbReference>
<protein>
    <submittedName>
        <fullName evidence="2">Uncharacterized protein</fullName>
    </submittedName>
</protein>
<proteinExistence type="predicted"/>
<name>A0A1Z5RN27_SORBI</name>
<reference evidence="3" key="2">
    <citation type="journal article" date="2018" name="Plant J.">
        <title>The Sorghum bicolor reference genome: improved assembly, gene annotations, a transcriptome atlas, and signatures of genome organization.</title>
        <authorList>
            <person name="McCormick R.F."/>
            <person name="Truong S.K."/>
            <person name="Sreedasyam A."/>
            <person name="Jenkins J."/>
            <person name="Shu S."/>
            <person name="Sims D."/>
            <person name="Kennedy M."/>
            <person name="Amirebrahimi M."/>
            <person name="Weers B.D."/>
            <person name="McKinley B."/>
            <person name="Mattison A."/>
            <person name="Morishige D.T."/>
            <person name="Grimwood J."/>
            <person name="Schmutz J."/>
            <person name="Mullet J.E."/>
        </authorList>
    </citation>
    <scope>NUCLEOTIDE SEQUENCE [LARGE SCALE GENOMIC DNA]</scope>
    <source>
        <strain evidence="3">cv. BTx623</strain>
    </source>
</reference>
<feature type="compositionally biased region" description="Basic and acidic residues" evidence="1">
    <location>
        <begin position="34"/>
        <end position="48"/>
    </location>
</feature>
<sequence length="120" mass="12822">MSHAVRGFVVAAVCGAEEGRGGEGRGEAGGMVQRQEEEPRSEGRMKRAVDDGYGKVYGQARLARPTQPNRLTLIACRSMIGVPLTFGQDSRAEQSKASVIESSTTFLYPSLRQESASSTG</sequence>
<feature type="region of interest" description="Disordered" evidence="1">
    <location>
        <begin position="18"/>
        <end position="48"/>
    </location>
</feature>
<organism evidence="2 3">
    <name type="scientific">Sorghum bicolor</name>
    <name type="common">Sorghum</name>
    <name type="synonym">Sorghum vulgare</name>
    <dbReference type="NCBI Taxonomy" id="4558"/>
    <lineage>
        <taxon>Eukaryota</taxon>
        <taxon>Viridiplantae</taxon>
        <taxon>Streptophyta</taxon>
        <taxon>Embryophyta</taxon>
        <taxon>Tracheophyta</taxon>
        <taxon>Spermatophyta</taxon>
        <taxon>Magnoliopsida</taxon>
        <taxon>Liliopsida</taxon>
        <taxon>Poales</taxon>
        <taxon>Poaceae</taxon>
        <taxon>PACMAD clade</taxon>
        <taxon>Panicoideae</taxon>
        <taxon>Andropogonodae</taxon>
        <taxon>Andropogoneae</taxon>
        <taxon>Sorghinae</taxon>
        <taxon>Sorghum</taxon>
    </lineage>
</organism>
<dbReference type="AlphaFoldDB" id="A0A1Z5RN27"/>
<dbReference type="EMBL" id="CM000763">
    <property type="protein sequence ID" value="OQU85087.1"/>
    <property type="molecule type" value="Genomic_DNA"/>
</dbReference>
<dbReference type="Proteomes" id="UP000000768">
    <property type="component" value="Chromosome 4"/>
</dbReference>
<accession>A0A1Z5RN27</accession>
<dbReference type="InParanoid" id="A0A1Z5RN27"/>
<evidence type="ECO:0000313" key="2">
    <source>
        <dbReference type="EMBL" id="OQU85087.1"/>
    </source>
</evidence>
<reference evidence="2 3" key="1">
    <citation type="journal article" date="2009" name="Nature">
        <title>The Sorghum bicolor genome and the diversification of grasses.</title>
        <authorList>
            <person name="Paterson A.H."/>
            <person name="Bowers J.E."/>
            <person name="Bruggmann R."/>
            <person name="Dubchak I."/>
            <person name="Grimwood J."/>
            <person name="Gundlach H."/>
            <person name="Haberer G."/>
            <person name="Hellsten U."/>
            <person name="Mitros T."/>
            <person name="Poliakov A."/>
            <person name="Schmutz J."/>
            <person name="Spannagl M."/>
            <person name="Tang H."/>
            <person name="Wang X."/>
            <person name="Wicker T."/>
            <person name="Bharti A.K."/>
            <person name="Chapman J."/>
            <person name="Feltus F.A."/>
            <person name="Gowik U."/>
            <person name="Grigoriev I.V."/>
            <person name="Lyons E."/>
            <person name="Maher C.A."/>
            <person name="Martis M."/>
            <person name="Narechania A."/>
            <person name="Otillar R.P."/>
            <person name="Penning B.W."/>
            <person name="Salamov A.A."/>
            <person name="Wang Y."/>
            <person name="Zhang L."/>
            <person name="Carpita N.C."/>
            <person name="Freeling M."/>
            <person name="Gingle A.R."/>
            <person name="Hash C.T."/>
            <person name="Keller B."/>
            <person name="Klein P."/>
            <person name="Kresovich S."/>
            <person name="McCann M.C."/>
            <person name="Ming R."/>
            <person name="Peterson D.G."/>
            <person name="Mehboob-ur-Rahman"/>
            <person name="Ware D."/>
            <person name="Westhoff P."/>
            <person name="Mayer K.F."/>
            <person name="Messing J."/>
            <person name="Rokhsar D.S."/>
        </authorList>
    </citation>
    <scope>NUCLEOTIDE SEQUENCE [LARGE SCALE GENOMIC DNA]</scope>
    <source>
        <strain evidence="3">cv. BTx623</strain>
    </source>
</reference>
<keyword evidence="3" id="KW-1185">Reference proteome</keyword>
<evidence type="ECO:0000256" key="1">
    <source>
        <dbReference type="SAM" id="MobiDB-lite"/>
    </source>
</evidence>
<evidence type="ECO:0000313" key="3">
    <source>
        <dbReference type="Proteomes" id="UP000000768"/>
    </source>
</evidence>